<proteinExistence type="predicted"/>
<feature type="region of interest" description="Disordered" evidence="6">
    <location>
        <begin position="655"/>
        <end position="687"/>
    </location>
</feature>
<dbReference type="InterPro" id="IPR017907">
    <property type="entry name" value="Znf_RING_CS"/>
</dbReference>
<dbReference type="PANTHER" id="PTHR13063:SF10">
    <property type="entry name" value="NITRIC OXIDE SYNTHASE-INTERACTING PROTEIN"/>
    <property type="match status" value="1"/>
</dbReference>
<evidence type="ECO:0000256" key="5">
    <source>
        <dbReference type="SAM" id="Coils"/>
    </source>
</evidence>
<dbReference type="InterPro" id="IPR013083">
    <property type="entry name" value="Znf_RING/FYVE/PHD"/>
</dbReference>
<dbReference type="Proteomes" id="UP001281761">
    <property type="component" value="Unassembled WGS sequence"/>
</dbReference>
<dbReference type="InterPro" id="IPR016024">
    <property type="entry name" value="ARM-type_fold"/>
</dbReference>
<dbReference type="InterPro" id="IPR001841">
    <property type="entry name" value="Znf_RING"/>
</dbReference>
<evidence type="ECO:0000256" key="6">
    <source>
        <dbReference type="SAM" id="MobiDB-lite"/>
    </source>
</evidence>
<keyword evidence="5" id="KW-0175">Coiled coil</keyword>
<dbReference type="SUPFAM" id="SSF48371">
    <property type="entry name" value="ARM repeat"/>
    <property type="match status" value="1"/>
</dbReference>
<keyword evidence="2 4" id="KW-0863">Zinc-finger</keyword>
<dbReference type="PROSITE" id="PS00518">
    <property type="entry name" value="ZF_RING_1"/>
    <property type="match status" value="1"/>
</dbReference>
<feature type="compositionally biased region" description="Polar residues" evidence="6">
    <location>
        <begin position="665"/>
        <end position="687"/>
    </location>
</feature>
<evidence type="ECO:0000313" key="9">
    <source>
        <dbReference type="Proteomes" id="UP001281761"/>
    </source>
</evidence>
<keyword evidence="9" id="KW-1185">Reference proteome</keyword>
<feature type="domain" description="RING-type" evidence="7">
    <location>
        <begin position="1323"/>
        <end position="1370"/>
    </location>
</feature>
<feature type="coiled-coil region" evidence="5">
    <location>
        <begin position="1057"/>
        <end position="1091"/>
    </location>
</feature>
<dbReference type="SMART" id="SM00184">
    <property type="entry name" value="RING"/>
    <property type="match status" value="2"/>
</dbReference>
<dbReference type="PROSITE" id="PS50089">
    <property type="entry name" value="ZF_RING_2"/>
    <property type="match status" value="1"/>
</dbReference>
<reference evidence="8 9" key="1">
    <citation type="journal article" date="2022" name="bioRxiv">
        <title>Genomics of Preaxostyla Flagellates Illuminates Evolutionary Transitions and the Path Towards Mitochondrial Loss.</title>
        <authorList>
            <person name="Novak L.V.F."/>
            <person name="Treitli S.C."/>
            <person name="Pyrih J."/>
            <person name="Halakuc P."/>
            <person name="Pipaliya S.V."/>
            <person name="Vacek V."/>
            <person name="Brzon O."/>
            <person name="Soukal P."/>
            <person name="Eme L."/>
            <person name="Dacks J.B."/>
            <person name="Karnkowska A."/>
            <person name="Elias M."/>
            <person name="Hampl V."/>
        </authorList>
    </citation>
    <scope>NUCLEOTIDE SEQUENCE [LARGE SCALE GENOMIC DNA]</scope>
    <source>
        <strain evidence="8">NAU3</strain>
        <tissue evidence="8">Gut</tissue>
    </source>
</reference>
<name>A0ABQ9YAV7_9EUKA</name>
<feature type="region of interest" description="Disordered" evidence="6">
    <location>
        <begin position="998"/>
        <end position="1039"/>
    </location>
</feature>
<evidence type="ECO:0000256" key="3">
    <source>
        <dbReference type="ARBA" id="ARBA00022833"/>
    </source>
</evidence>
<keyword evidence="1" id="KW-0479">Metal-binding</keyword>
<sequence>MDEYTRLLAKIQHSENVETRKESLQAFLELTKSRSNIKIESESVLIFMDLILRNQNNPSIVCDCLEILTNLIKPPTAAQGQQSLGYDYALTIITHGGIQHLTTLLESKQHFVQLFSLLLMQALFACHSTSVVDGVVVNRGIAPIVNLVRSSNDALRNESIDFLTSLCDGNHPLQSVVCMQGAFEACFSVLFGCETDDPIIETTFKLILTLLSSDIARKYFRQENATNLKTVLSVPSQALPLRYDSPRWSFLFCCLDVVCALCGGSSEELMESQKIFIATKAINDIMQISLFDDTPEIVRCASILSLAALGHKQPVIASLLMDPQPKMRVSVSTRAVQISANNVHSPLSSLVLFLLSHINTLTASEEASNGANLVSSLFCLLLSFFDDNKTGQRYLSRLYLSAVSLSETNTSKVFTIALKPSIFATLAPSFKSLSHQLIEKISLRQSPFEEFMTHSSSQTAIPHINVTNIPSLSFFLSSSYISLSSQPSKWQMPPNSLNRNTPPLIHPLPKVASTADSATILASSPITSTGLSHTISMTPSATGTSAGMTPSSFSNQPNLIPTVIHTPPHLTPLVAFAKTSSLHSIILHYTTALTLTLLIHDDPLSKNTFVTSSPSDSTPEPATSITASLIPIPLSPTLQATSPFGAMHSIPKSSISPRMGIHPSPTVSPFSQSLHQSPHTSQSSLHHSPTPLTIAQHLVDECGEILALILRHHPQSLYASTLPLPFTLSFMTLFAVALDGSPVTVHHALRSTSLISSLIECLKSPVYDSSSFALLCSSVQSHTDYSAIHSSTPSGIHQTVVHFSALILAILLDNATFAPSTIQNVIDEKTGRTGETSQEPTRFQSPIPREKKEMNKESFFQLLCQHSRIDKIREALSSLQTASSQLNFNTRPSFSFVDVLPPTHYPSHKSLTEKHLTPFFAIAPFAPLSFSPASLLHPLTSLPSIIKHLNTAFTARALSGLSSNDLVLPEEKEAILDEHKKEEERLAELRFQFAAAAASQATSPSRQRTPGVSGELLSEGHSSTHKDDKKGSPPTLLSKEVKTTRAVYVMTEPADENETNSAREQALMEKVKELEKDIASLKETLIKKEGRIKSLQILQESGSRTPQTPSDDLTKQIITKITSKGTDRMSRHSLNKNTRPIFLPSERAEHAFRSKKMRVIGDGIKSFDSCSLCLNRVREPKCCLEGHIFCNECILQNGLKQKRMIKQKQLDHQEYLRRKALSEKKKEQEKSHHDSTTFLITDSGRTTLSHVADPINVPSDITKSKRSASWMDVPDFEEGTMEEPSKDLVCPGHDHKLELKRLISIHFSEMEGKGEGKETLFNCFVCKTELTNSADVFVIRECGHAICGDCIALLQEEMKKSDGVGQCPVCLKQTKLKSLVQLEKGGTGFSQHDKEKSIAKKDGVTMML</sequence>
<feature type="compositionally biased region" description="Basic and acidic residues" evidence="6">
    <location>
        <begin position="1022"/>
        <end position="1031"/>
    </location>
</feature>
<keyword evidence="3" id="KW-0862">Zinc</keyword>
<evidence type="ECO:0000256" key="1">
    <source>
        <dbReference type="ARBA" id="ARBA00022723"/>
    </source>
</evidence>
<feature type="compositionally biased region" description="Low complexity" evidence="6">
    <location>
        <begin position="998"/>
        <end position="1008"/>
    </location>
</feature>
<dbReference type="GO" id="GO:0061630">
    <property type="term" value="F:ubiquitin protein ligase activity"/>
    <property type="evidence" value="ECO:0007669"/>
    <property type="project" value="UniProtKB-EC"/>
</dbReference>
<dbReference type="Pfam" id="PF13445">
    <property type="entry name" value="zf-RING_UBOX"/>
    <property type="match status" value="1"/>
</dbReference>
<dbReference type="Gene3D" id="1.25.10.10">
    <property type="entry name" value="Leucine-rich Repeat Variant"/>
    <property type="match status" value="1"/>
</dbReference>
<dbReference type="SUPFAM" id="SSF57850">
    <property type="entry name" value="RING/U-box"/>
    <property type="match status" value="2"/>
</dbReference>
<evidence type="ECO:0000256" key="2">
    <source>
        <dbReference type="ARBA" id="ARBA00022771"/>
    </source>
</evidence>
<dbReference type="InterPro" id="IPR011989">
    <property type="entry name" value="ARM-like"/>
</dbReference>
<gene>
    <name evidence="8" type="ORF">BLNAU_4198</name>
</gene>
<evidence type="ECO:0000256" key="4">
    <source>
        <dbReference type="PROSITE-ProRule" id="PRU00175"/>
    </source>
</evidence>
<keyword evidence="8" id="KW-0012">Acyltransferase</keyword>
<organism evidence="8 9">
    <name type="scientific">Blattamonas nauphoetae</name>
    <dbReference type="NCBI Taxonomy" id="2049346"/>
    <lineage>
        <taxon>Eukaryota</taxon>
        <taxon>Metamonada</taxon>
        <taxon>Preaxostyla</taxon>
        <taxon>Oxymonadida</taxon>
        <taxon>Blattamonas</taxon>
    </lineage>
</organism>
<evidence type="ECO:0000313" key="8">
    <source>
        <dbReference type="EMBL" id="KAK2960801.1"/>
    </source>
</evidence>
<protein>
    <submittedName>
        <fullName evidence="8">E3 ubiquitin-protein ligase CSU1</fullName>
        <ecNumber evidence="8">2.3.2.27</ecNumber>
    </submittedName>
</protein>
<keyword evidence="8" id="KW-0808">Transferase</keyword>
<dbReference type="PANTHER" id="PTHR13063">
    <property type="entry name" value="ENOS INTERACTING PROTEIN"/>
    <property type="match status" value="1"/>
</dbReference>
<dbReference type="InterPro" id="IPR016818">
    <property type="entry name" value="NOSIP"/>
</dbReference>
<dbReference type="Gene3D" id="3.30.40.10">
    <property type="entry name" value="Zinc/RING finger domain, C3HC4 (zinc finger)"/>
    <property type="match status" value="2"/>
</dbReference>
<dbReference type="InterPro" id="IPR027370">
    <property type="entry name" value="Znf-RING_euk"/>
</dbReference>
<dbReference type="EC" id="2.3.2.27" evidence="8"/>
<dbReference type="EMBL" id="JARBJD010000020">
    <property type="protein sequence ID" value="KAK2960801.1"/>
    <property type="molecule type" value="Genomic_DNA"/>
</dbReference>
<accession>A0ABQ9YAV7</accession>
<evidence type="ECO:0000259" key="7">
    <source>
        <dbReference type="PROSITE" id="PS50089"/>
    </source>
</evidence>
<comment type="caution">
    <text evidence="8">The sequence shown here is derived from an EMBL/GenBank/DDBJ whole genome shotgun (WGS) entry which is preliminary data.</text>
</comment>